<evidence type="ECO:0008006" key="3">
    <source>
        <dbReference type="Google" id="ProtNLM"/>
    </source>
</evidence>
<sequence>MTAAAPGFGHFTTGSSQLCCDANHLRSEASNPLLSDRSATPISRVLERFRSGIGSEVFYSPPGSGPGSPTERGTVVAVSDRVVFVDYGYANPIRPDLGNAIATHPANLRFGPDACGHCPCRAPSAGA</sequence>
<accession>A0ABV8DV44</accession>
<dbReference type="Proteomes" id="UP001595696">
    <property type="component" value="Unassembled WGS sequence"/>
</dbReference>
<organism evidence="1 2">
    <name type="scientific">Nocardia jiangsuensis</name>
    <dbReference type="NCBI Taxonomy" id="1691563"/>
    <lineage>
        <taxon>Bacteria</taxon>
        <taxon>Bacillati</taxon>
        <taxon>Actinomycetota</taxon>
        <taxon>Actinomycetes</taxon>
        <taxon>Mycobacteriales</taxon>
        <taxon>Nocardiaceae</taxon>
        <taxon>Nocardia</taxon>
    </lineage>
</organism>
<name>A0ABV8DV44_9NOCA</name>
<dbReference type="RefSeq" id="WP_378613272.1">
    <property type="nucleotide sequence ID" value="NZ_JBHSAX010000014.1"/>
</dbReference>
<evidence type="ECO:0000313" key="2">
    <source>
        <dbReference type="Proteomes" id="UP001595696"/>
    </source>
</evidence>
<protein>
    <recommendedName>
        <fullName evidence="3">MBL fold metallo-hydrolase</fullName>
    </recommendedName>
</protein>
<comment type="caution">
    <text evidence="1">The sequence shown here is derived from an EMBL/GenBank/DDBJ whole genome shotgun (WGS) entry which is preliminary data.</text>
</comment>
<keyword evidence="2" id="KW-1185">Reference proteome</keyword>
<reference evidence="2" key="1">
    <citation type="journal article" date="2019" name="Int. J. Syst. Evol. Microbiol.">
        <title>The Global Catalogue of Microorganisms (GCM) 10K type strain sequencing project: providing services to taxonomists for standard genome sequencing and annotation.</title>
        <authorList>
            <consortium name="The Broad Institute Genomics Platform"/>
            <consortium name="The Broad Institute Genome Sequencing Center for Infectious Disease"/>
            <person name="Wu L."/>
            <person name="Ma J."/>
        </authorList>
    </citation>
    <scope>NUCLEOTIDE SEQUENCE [LARGE SCALE GENOMIC DNA]</scope>
    <source>
        <strain evidence="2">CGMCC 4.7330</strain>
    </source>
</reference>
<evidence type="ECO:0000313" key="1">
    <source>
        <dbReference type="EMBL" id="MFC3963520.1"/>
    </source>
</evidence>
<proteinExistence type="predicted"/>
<gene>
    <name evidence="1" type="ORF">ACFO0B_16135</name>
</gene>
<dbReference type="EMBL" id="JBHSAX010000014">
    <property type="protein sequence ID" value="MFC3963520.1"/>
    <property type="molecule type" value="Genomic_DNA"/>
</dbReference>